<name>A0A0T6BIY1_9BACI</name>
<dbReference type="RefSeq" id="WP_048355027.1">
    <property type="nucleotide sequence ID" value="NZ_JARRTL010000073.1"/>
</dbReference>
<dbReference type="EMBL" id="LECW02000051">
    <property type="protein sequence ID" value="KRT89270.1"/>
    <property type="molecule type" value="Genomic_DNA"/>
</dbReference>
<dbReference type="EMBL" id="JARRTL010000073">
    <property type="protein sequence ID" value="MEC0488076.1"/>
    <property type="molecule type" value="Genomic_DNA"/>
</dbReference>
<comment type="caution">
    <text evidence="2">The sequence shown here is derived from an EMBL/GenBank/DDBJ whole genome shotgun (WGS) entry which is preliminary data.</text>
</comment>
<reference evidence="2" key="2">
    <citation type="submission" date="2015-10" db="EMBL/GenBank/DDBJ databases">
        <authorList>
            <person name="Gilbert D.G."/>
        </authorList>
    </citation>
    <scope>NUCLEOTIDE SEQUENCE</scope>
    <source>
        <strain evidence="2">GO-13</strain>
    </source>
</reference>
<evidence type="ECO:0000256" key="1">
    <source>
        <dbReference type="SAM" id="MobiDB-lite"/>
    </source>
</evidence>
<reference evidence="2 4" key="1">
    <citation type="journal article" date="2015" name="Int. J. Syst. Evol. Microbiol.">
        <title>Bacillus glycinifermentans sp. nov., isolated from fermented soybean paste.</title>
        <authorList>
            <person name="Kim S.J."/>
            <person name="Dunlap C.A."/>
            <person name="Kwon S.W."/>
            <person name="Rooney A.P."/>
        </authorList>
    </citation>
    <scope>NUCLEOTIDE SEQUENCE [LARGE SCALE GENOMIC DNA]</scope>
    <source>
        <strain evidence="2 4">GO-13</strain>
    </source>
</reference>
<sequence>MSRLYNTFEFIGTLFIPNNKEKFHDITEFDSGWVKHRLNFAIQESKTNSVFVEIEGGYSKSKPNKVFSFSKGTENNKGSKLEIPWEDRLNEETVDMVADFSKIIIDLNEEYNKDRLKELRYKIRGLEIKDDLTDEDKEKLSKLKQEYKELNTNGYEFIHEYDAIQFLSENLEKYKDRKFKIKGDIEYNSWKGRIFRKFSIRSMEIVSNVTPSQLRATMDIFFTKDSLDEKDFKEEKKLYIDGYVLSYDNQIKKDRFFPQQLIINAQKLDFDNETHMKRLELLKSFFKVKGKGVYHLQWEVNIFRGADEIEFTEENLTASQKEMITLGLNTLDDFKPKGGLLGESREENRLIKPILKKINDTNNFTEGAIESTYEVEDLVYVSEEPKNEEKPEDEETKPTEEEKEAAFDDLFS</sequence>
<dbReference type="OrthoDB" id="2929289at2"/>
<feature type="compositionally biased region" description="Basic and acidic residues" evidence="1">
    <location>
        <begin position="396"/>
        <end position="406"/>
    </location>
</feature>
<evidence type="ECO:0000313" key="5">
    <source>
        <dbReference type="Proteomes" id="UP001341297"/>
    </source>
</evidence>
<keyword evidence="5" id="KW-1185">Reference proteome</keyword>
<organism evidence="2 4">
    <name type="scientific">Bacillus glycinifermentans</name>
    <dbReference type="NCBI Taxonomy" id="1664069"/>
    <lineage>
        <taxon>Bacteria</taxon>
        <taxon>Bacillati</taxon>
        <taxon>Bacillota</taxon>
        <taxon>Bacilli</taxon>
        <taxon>Bacillales</taxon>
        <taxon>Bacillaceae</taxon>
        <taxon>Bacillus</taxon>
    </lineage>
</organism>
<feature type="region of interest" description="Disordered" evidence="1">
    <location>
        <begin position="381"/>
        <end position="412"/>
    </location>
</feature>
<proteinExistence type="predicted"/>
<reference evidence="3 5" key="3">
    <citation type="submission" date="2023-03" db="EMBL/GenBank/DDBJ databases">
        <title>Agriculturally important microbes genome sequencing.</title>
        <authorList>
            <person name="Dunlap C."/>
        </authorList>
    </citation>
    <scope>NUCLEOTIDE SEQUENCE [LARGE SCALE GENOMIC DNA]</scope>
    <source>
        <strain evidence="3 5">CBP-3203</strain>
    </source>
</reference>
<accession>A0A0T6BIY1</accession>
<evidence type="ECO:0000313" key="4">
    <source>
        <dbReference type="Proteomes" id="UP000036168"/>
    </source>
</evidence>
<evidence type="ECO:0000313" key="2">
    <source>
        <dbReference type="EMBL" id="KRT89270.1"/>
    </source>
</evidence>
<gene>
    <name evidence="2" type="ORF">AB447_224360</name>
    <name evidence="3" type="ORF">P8828_25380</name>
</gene>
<protein>
    <submittedName>
        <fullName evidence="2">Uncharacterized protein</fullName>
    </submittedName>
</protein>
<evidence type="ECO:0000313" key="3">
    <source>
        <dbReference type="EMBL" id="MEC0488076.1"/>
    </source>
</evidence>
<dbReference type="Proteomes" id="UP001341297">
    <property type="component" value="Unassembled WGS sequence"/>
</dbReference>
<dbReference type="Proteomes" id="UP000036168">
    <property type="component" value="Unassembled WGS sequence"/>
</dbReference>
<dbReference type="AlphaFoldDB" id="A0A0T6BIY1"/>